<proteinExistence type="predicted"/>
<reference evidence="1" key="2">
    <citation type="journal article" date="2015" name="Fish Shellfish Immunol.">
        <title>Early steps in the European eel (Anguilla anguilla)-Vibrio vulnificus interaction in the gills: Role of the RtxA13 toxin.</title>
        <authorList>
            <person name="Callol A."/>
            <person name="Pajuelo D."/>
            <person name="Ebbesson L."/>
            <person name="Teles M."/>
            <person name="MacKenzie S."/>
            <person name="Amaro C."/>
        </authorList>
    </citation>
    <scope>NUCLEOTIDE SEQUENCE</scope>
</reference>
<evidence type="ECO:0000313" key="1">
    <source>
        <dbReference type="EMBL" id="JAH33080.1"/>
    </source>
</evidence>
<accession>A0A0E9RXH0</accession>
<sequence length="11" mass="1264">MLHNVAYNCVT</sequence>
<reference evidence="1" key="1">
    <citation type="submission" date="2014-11" db="EMBL/GenBank/DDBJ databases">
        <authorList>
            <person name="Amaro Gonzalez C."/>
        </authorList>
    </citation>
    <scope>NUCLEOTIDE SEQUENCE</scope>
</reference>
<dbReference type="EMBL" id="GBXM01075497">
    <property type="protein sequence ID" value="JAH33080.1"/>
    <property type="molecule type" value="Transcribed_RNA"/>
</dbReference>
<organism evidence="1">
    <name type="scientific">Anguilla anguilla</name>
    <name type="common">European freshwater eel</name>
    <name type="synonym">Muraena anguilla</name>
    <dbReference type="NCBI Taxonomy" id="7936"/>
    <lineage>
        <taxon>Eukaryota</taxon>
        <taxon>Metazoa</taxon>
        <taxon>Chordata</taxon>
        <taxon>Craniata</taxon>
        <taxon>Vertebrata</taxon>
        <taxon>Euteleostomi</taxon>
        <taxon>Actinopterygii</taxon>
        <taxon>Neopterygii</taxon>
        <taxon>Teleostei</taxon>
        <taxon>Anguilliformes</taxon>
        <taxon>Anguillidae</taxon>
        <taxon>Anguilla</taxon>
    </lineage>
</organism>
<protein>
    <submittedName>
        <fullName evidence="1">Uncharacterized protein</fullName>
    </submittedName>
</protein>
<name>A0A0E9RXH0_ANGAN</name>